<keyword evidence="4 5" id="KW-0067">ATP-binding</keyword>
<accession>A0A2Z5C4Z7</accession>
<dbReference type="GO" id="GO:0042626">
    <property type="term" value="F:ATPase-coupled transmembrane transporter activity"/>
    <property type="evidence" value="ECO:0007669"/>
    <property type="project" value="TreeGrafter"/>
</dbReference>
<dbReference type="PANTHER" id="PTHR43553">
    <property type="entry name" value="HEAVY METAL TRANSPORTER"/>
    <property type="match status" value="1"/>
</dbReference>
<dbReference type="Pfam" id="PF00005">
    <property type="entry name" value="ABC_tran"/>
    <property type="match status" value="1"/>
</dbReference>
<comment type="similarity">
    <text evidence="1">Belongs to the ABC transporter superfamily.</text>
</comment>
<keyword evidence="3" id="KW-0547">Nucleotide-binding</keyword>
<dbReference type="InterPro" id="IPR050095">
    <property type="entry name" value="ECF_ABC_transporter_ATP-bd"/>
</dbReference>
<dbReference type="AlphaFoldDB" id="A0A2Z5C4Z7"/>
<dbReference type="PROSITE" id="PS50893">
    <property type="entry name" value="ABC_TRANSPORTER_2"/>
    <property type="match status" value="1"/>
</dbReference>
<sequence>MNITKNGLYIIIGANGVGKTTLAKKILQANRSISCMMKQDDNQILEYETVLTNISMNEIAEKTVINFLEEHQLDYLITKKSKFLSGGEKRLVNLLRAILSNQEVLILDEPSNDLDIDVFEKAKQIIYQAAKSKIILLITHDDRFTEYDKKIEIMKNQSYEADSFSFNKESSKARIIKIKPRRTYFLYIFYLICMMIFAIFLVILLKTNAEETSPSNEKGTYQLATIYSTNASSYDNNEAINTMLIQSATKFNKAKFFTEETRINEDEYYEEAINLKKDTYQELIYLELYDPKTEEFINIKAVMMEALRGDLKLNAETEFISNDENYYKNSDSPSFHVPKSLTLTEIKKAKIKQLGFELHYSNTLQSNQVEIEFNPSVYAQILKKVNQQDVLITEAYVQLKAQESFYDFLAENKLYAKKIFIKGYEPELLNAEVNQYSNAVMLIKKVALLICLLLLVLLILLIMYEVSYKNSYSTLTYYGYNEKELLQFRKKTYLITNFKIFSVISTVIFLLIMWSIVHSVLITAIIGVVMIFFFFAYIVIPLIIKNNIRKAII</sequence>
<dbReference type="SUPFAM" id="SSF52540">
    <property type="entry name" value="P-loop containing nucleoside triphosphate hydrolases"/>
    <property type="match status" value="1"/>
</dbReference>
<dbReference type="Gene3D" id="3.40.50.300">
    <property type="entry name" value="P-loop containing nucleotide triphosphate hydrolases"/>
    <property type="match status" value="1"/>
</dbReference>
<comment type="caution">
    <text evidence="5">The sequence shown here is derived from an EMBL/GenBank/DDBJ whole genome shotgun (WGS) entry which is preliminary data.</text>
</comment>
<dbReference type="GO" id="GO:0016887">
    <property type="term" value="F:ATP hydrolysis activity"/>
    <property type="evidence" value="ECO:0007669"/>
    <property type="project" value="InterPro"/>
</dbReference>
<dbReference type="InterPro" id="IPR003439">
    <property type="entry name" value="ABC_transporter-like_ATP-bd"/>
</dbReference>
<organism evidence="5 6">
    <name type="scientific">Listeria monocytogenes</name>
    <dbReference type="NCBI Taxonomy" id="1639"/>
    <lineage>
        <taxon>Bacteria</taxon>
        <taxon>Bacillati</taxon>
        <taxon>Bacillota</taxon>
        <taxon>Bacilli</taxon>
        <taxon>Bacillales</taxon>
        <taxon>Listeriaceae</taxon>
        <taxon>Listeria</taxon>
    </lineage>
</organism>
<dbReference type="SMART" id="SM00382">
    <property type="entry name" value="AAA"/>
    <property type="match status" value="1"/>
</dbReference>
<dbReference type="InterPro" id="IPR017871">
    <property type="entry name" value="ABC_transporter-like_CS"/>
</dbReference>
<evidence type="ECO:0000256" key="1">
    <source>
        <dbReference type="ARBA" id="ARBA00005417"/>
    </source>
</evidence>
<reference evidence="5 6" key="1">
    <citation type="submission" date="2018-06" db="EMBL/GenBank/DDBJ databases">
        <authorList>
            <consortium name="GenomeTrakr: Next Generation Sequencing Network for Food Pathogen Tracability"/>
        </authorList>
    </citation>
    <scope>NUCLEOTIDE SEQUENCE [LARGE SCALE GENOMIC DNA]</scope>
    <source>
        <strain evidence="5 6">FDA00008584</strain>
    </source>
</reference>
<name>A0A2Z5C4Z7_LISMN</name>
<evidence type="ECO:0000256" key="3">
    <source>
        <dbReference type="ARBA" id="ARBA00022741"/>
    </source>
</evidence>
<dbReference type="InterPro" id="IPR003593">
    <property type="entry name" value="AAA+_ATPase"/>
</dbReference>
<dbReference type="GO" id="GO:0043190">
    <property type="term" value="C:ATP-binding cassette (ABC) transporter complex"/>
    <property type="evidence" value="ECO:0007669"/>
    <property type="project" value="TreeGrafter"/>
</dbReference>
<dbReference type="InterPro" id="IPR027417">
    <property type="entry name" value="P-loop_NTPase"/>
</dbReference>
<evidence type="ECO:0000313" key="5">
    <source>
        <dbReference type="EMBL" id="EAD1185711.1"/>
    </source>
</evidence>
<dbReference type="PROSITE" id="PS00211">
    <property type="entry name" value="ABC_TRANSPORTER_1"/>
    <property type="match status" value="1"/>
</dbReference>
<dbReference type="Proteomes" id="UP000403352">
    <property type="component" value="Unassembled WGS sequence"/>
</dbReference>
<dbReference type="RefSeq" id="WP_012681042.1">
    <property type="nucleotide sequence ID" value="NZ_BRCC01000016.1"/>
</dbReference>
<protein>
    <submittedName>
        <fullName evidence="5">ATP-binding cassette domain-containing protein</fullName>
    </submittedName>
</protein>
<gene>
    <name evidence="5" type="ORF">QD52_11555</name>
</gene>
<dbReference type="GO" id="GO:0005524">
    <property type="term" value="F:ATP binding"/>
    <property type="evidence" value="ECO:0007669"/>
    <property type="project" value="UniProtKB-KW"/>
</dbReference>
<evidence type="ECO:0000256" key="4">
    <source>
        <dbReference type="ARBA" id="ARBA00022840"/>
    </source>
</evidence>
<keyword evidence="2" id="KW-0813">Transport</keyword>
<evidence type="ECO:0000313" key="6">
    <source>
        <dbReference type="Proteomes" id="UP000403352"/>
    </source>
</evidence>
<proteinExistence type="inferred from homology"/>
<dbReference type="CDD" id="cd00267">
    <property type="entry name" value="ABC_ATPase"/>
    <property type="match status" value="1"/>
</dbReference>
<dbReference type="EMBL" id="AAALRN010000005">
    <property type="protein sequence ID" value="EAD1185711.1"/>
    <property type="molecule type" value="Genomic_DNA"/>
</dbReference>
<evidence type="ECO:0000256" key="2">
    <source>
        <dbReference type="ARBA" id="ARBA00022448"/>
    </source>
</evidence>